<dbReference type="SUPFAM" id="SSF52266">
    <property type="entry name" value="SGNH hydrolase"/>
    <property type="match status" value="1"/>
</dbReference>
<evidence type="ECO:0008006" key="4">
    <source>
        <dbReference type="Google" id="ProtNLM"/>
    </source>
</evidence>
<keyword evidence="1" id="KW-1133">Transmembrane helix</keyword>
<keyword evidence="1" id="KW-0472">Membrane</keyword>
<dbReference type="EMBL" id="MAAX01000059">
    <property type="protein sequence ID" value="OUS18674.1"/>
    <property type="molecule type" value="Genomic_DNA"/>
</dbReference>
<keyword evidence="1" id="KW-0812">Transmembrane</keyword>
<dbReference type="Proteomes" id="UP000196102">
    <property type="component" value="Unassembled WGS sequence"/>
</dbReference>
<evidence type="ECO:0000313" key="2">
    <source>
        <dbReference type="EMBL" id="OUS18674.1"/>
    </source>
</evidence>
<reference evidence="3" key="1">
    <citation type="journal article" date="2017" name="Proc. Natl. Acad. Sci. U.S.A.">
        <title>Simulation of Deepwater Horizon oil plume reveals substrate specialization within a complex community of hydrocarbon-degraders.</title>
        <authorList>
            <person name="Hu P."/>
            <person name="Dubinsky E.A."/>
            <person name="Probst A.J."/>
            <person name="Wang J."/>
            <person name="Sieber C.M.K."/>
            <person name="Tom L.M."/>
            <person name="Gardinali P."/>
            <person name="Banfield J.F."/>
            <person name="Atlas R.M."/>
            <person name="Andersen G.L."/>
        </authorList>
    </citation>
    <scope>NUCLEOTIDE SEQUENCE [LARGE SCALE GENOMIC DNA]</scope>
</reference>
<protein>
    <recommendedName>
        <fullName evidence="4">SGNH/GDSL hydrolase family protein</fullName>
    </recommendedName>
</protein>
<accession>A0A1Z8B7U4</accession>
<evidence type="ECO:0000313" key="3">
    <source>
        <dbReference type="Proteomes" id="UP000196102"/>
    </source>
</evidence>
<gene>
    <name evidence="2" type="ORF">A9Q93_03395</name>
</gene>
<evidence type="ECO:0000256" key="1">
    <source>
        <dbReference type="SAM" id="Phobius"/>
    </source>
</evidence>
<sequence length="293" mass="32895">MSNFLKHIIAVIIITIASAYLLESVYTYAFTTGFSRNKTQYVVQLKDTHIDYVFLGSSRVENHIDCELVTQLTGKSCINLGLQGSKTNDSAALLQILKDNNVTYDQVLFQLDYAVNFDSYAPAFISSIAPYQNTKMISKDLKNQLEMPSIHLPFVRYAANDKMIGLREVVLQLIQKPSKVNFTNGFLGIDRIGTAMKGTLPQTVTTTNRGVQIMKEVAPTSLLFYTAPYCKSASNRDVFMKELQKIYPEVISYIDLFDSTESYFADCGHLNREGATAFTKQLTADLLLHQSKN</sequence>
<organism evidence="2 3">
    <name type="scientific">Nonlabens dokdonensis</name>
    <dbReference type="NCBI Taxonomy" id="328515"/>
    <lineage>
        <taxon>Bacteria</taxon>
        <taxon>Pseudomonadati</taxon>
        <taxon>Bacteroidota</taxon>
        <taxon>Flavobacteriia</taxon>
        <taxon>Flavobacteriales</taxon>
        <taxon>Flavobacteriaceae</taxon>
        <taxon>Nonlabens</taxon>
    </lineage>
</organism>
<dbReference type="AlphaFoldDB" id="A0A1Z8B7U4"/>
<proteinExistence type="predicted"/>
<dbReference type="RefSeq" id="WP_303685979.1">
    <property type="nucleotide sequence ID" value="NZ_CAJXYO010000036.1"/>
</dbReference>
<comment type="caution">
    <text evidence="2">The sequence shown here is derived from an EMBL/GenBank/DDBJ whole genome shotgun (WGS) entry which is preliminary data.</text>
</comment>
<name>A0A1Z8B7U4_9FLAO</name>
<feature type="transmembrane region" description="Helical" evidence="1">
    <location>
        <begin position="7"/>
        <end position="29"/>
    </location>
</feature>